<evidence type="ECO:0000313" key="2">
    <source>
        <dbReference type="EMBL" id="CEX64977.1"/>
    </source>
</evidence>
<dbReference type="AlphaFoldDB" id="A0A0T9A3G6"/>
<organism evidence="2 7">
    <name type="scientific">Streptococcus pneumoniae</name>
    <dbReference type="NCBI Taxonomy" id="1313"/>
    <lineage>
        <taxon>Bacteria</taxon>
        <taxon>Bacillati</taxon>
        <taxon>Bacillota</taxon>
        <taxon>Bacilli</taxon>
        <taxon>Lactobacillales</taxon>
        <taxon>Streptococcaceae</taxon>
        <taxon>Streptococcus</taxon>
    </lineage>
</organism>
<reference evidence="4 9" key="4">
    <citation type="submission" date="2019-07" db="EMBL/GenBank/DDBJ databases">
        <authorList>
            <person name="Mohale T."/>
        </authorList>
    </citation>
    <scope>NUCLEOTIDE SEQUENCE [LARGE SCALE GENOMIC DNA]</scope>
    <source>
        <strain evidence="4 9">NTPn 189</strain>
    </source>
</reference>
<dbReference type="Proteomes" id="UP000311674">
    <property type="component" value="Unassembled WGS sequence"/>
</dbReference>
<reference evidence="2 7" key="1">
    <citation type="submission" date="2015-03" db="EMBL/GenBank/DDBJ databases">
        <authorList>
            <consortium name="Pathogen Informatics"/>
            <person name="Murphy D."/>
        </authorList>
    </citation>
    <scope>NUCLEOTIDE SEQUENCE [LARGE SCALE GENOMIC DNA]</scope>
    <source>
        <strain evidence="2">SMRU51</strain>
        <strain evidence="7">type strain: N</strain>
    </source>
</reference>
<dbReference type="EMBL" id="CABBMN010000020">
    <property type="protein sequence ID" value="VSC34134.1"/>
    <property type="molecule type" value="Genomic_DNA"/>
</dbReference>
<accession>A0A0T9A3G6</accession>
<dbReference type="EMBL" id="CFFA01000015">
    <property type="protein sequence ID" value="CEX64977.1"/>
    <property type="molecule type" value="Genomic_DNA"/>
</dbReference>
<dbReference type="EMBL" id="VMVH01000111">
    <property type="protein sequence ID" value="TVW25513.1"/>
    <property type="molecule type" value="Genomic_DNA"/>
</dbReference>
<feature type="domain" description="DUF2326" evidence="1">
    <location>
        <begin position="203"/>
        <end position="322"/>
    </location>
</feature>
<evidence type="ECO:0000313" key="8">
    <source>
        <dbReference type="Proteomes" id="UP000311674"/>
    </source>
</evidence>
<evidence type="ECO:0000313" key="3">
    <source>
        <dbReference type="EMBL" id="COR92814.1"/>
    </source>
</evidence>
<gene>
    <name evidence="4" type="ORF">AZK02_10020</name>
    <name evidence="2" type="ORF">ERS019209_01327</name>
    <name evidence="3" type="ORF">ERS021218_02027</name>
    <name evidence="5" type="ORF">SAMEA3390019_02052</name>
</gene>
<dbReference type="Pfam" id="PF10088">
    <property type="entry name" value="DUF2326"/>
    <property type="match status" value="1"/>
</dbReference>
<sequence length="328" mass="38391">MDKKAFEKNRVHINDIRKKYEEISRQLSKIDFDILQLQKYIKEAEEKSQRIVNQELANDFFQEISELLPSITKTFLDLVEFNSQLSRNKLSYFNDRIQELIREKENKENILTELTEKNSEFISLVEENKVDLYYDKLNQLNELKIKKVQNDSTIISLGNIEEQKHSLEKRISELEMIVKNNEIDYQKKMDIFNSYFKNVAGRINKEQPVLLYNPKTNQFPVSIDQLSEGTSTGTRKSLIAAYDIAYQLFAREINKATPKFIVHDVLESIEGDDIRALVDEVESNQIQYISAILKEKLVASGMSTEKQNEIIVLQLSMKDRLFERGNNC</sequence>
<dbReference type="Proteomes" id="UP000046095">
    <property type="component" value="Unassembled WGS sequence"/>
</dbReference>
<dbReference type="RefSeq" id="WP_025172696.1">
    <property type="nucleotide sequence ID" value="NZ_CFFA01000015.1"/>
</dbReference>
<proteinExistence type="predicted"/>
<reference evidence="5 8" key="3">
    <citation type="submission" date="2019-04" db="EMBL/GenBank/DDBJ databases">
        <authorList>
            <consortium name="Pathogen Informatics"/>
        </authorList>
    </citation>
    <scope>NUCLEOTIDE SEQUENCE [LARGE SCALE GENOMIC DNA]</scope>
    <source>
        <strain evidence="5 8">GPSC148</strain>
    </source>
</reference>
<evidence type="ECO:0000313" key="9">
    <source>
        <dbReference type="Proteomes" id="UP000318940"/>
    </source>
</evidence>
<dbReference type="Proteomes" id="UP000318940">
    <property type="component" value="Unassembled WGS sequence"/>
</dbReference>
<dbReference type="InterPro" id="IPR018760">
    <property type="entry name" value="DUF2326"/>
</dbReference>
<evidence type="ECO:0000313" key="4">
    <source>
        <dbReference type="EMBL" id="TVW25513.1"/>
    </source>
</evidence>
<evidence type="ECO:0000313" key="5">
    <source>
        <dbReference type="EMBL" id="VSC34134.1"/>
    </source>
</evidence>
<dbReference type="EMBL" id="CRVC01000035">
    <property type="protein sequence ID" value="COR92814.1"/>
    <property type="molecule type" value="Genomic_DNA"/>
</dbReference>
<evidence type="ECO:0000259" key="1">
    <source>
        <dbReference type="Pfam" id="PF10088"/>
    </source>
</evidence>
<reference evidence="3 6" key="2">
    <citation type="submission" date="2015-03" db="EMBL/GenBank/DDBJ databases">
        <authorList>
            <person name="Murphy D."/>
        </authorList>
    </citation>
    <scope>NUCLEOTIDE SEQUENCE [LARGE SCALE GENOMIC DNA]</scope>
    <source>
        <strain evidence="3 6">SMRU1708</strain>
    </source>
</reference>
<evidence type="ECO:0000313" key="6">
    <source>
        <dbReference type="Proteomes" id="UP000046095"/>
    </source>
</evidence>
<evidence type="ECO:0000313" key="7">
    <source>
        <dbReference type="Proteomes" id="UP000048507"/>
    </source>
</evidence>
<protein>
    <submittedName>
        <fullName evidence="4">DUF2326 domain-containing protein</fullName>
    </submittedName>
    <submittedName>
        <fullName evidence="2">Uncharacterized protein conserved in bacteria (DUF2326)</fullName>
    </submittedName>
</protein>
<name>A0A0T9A3G6_STREE</name>
<dbReference type="Proteomes" id="UP000048507">
    <property type="component" value="Unassembled WGS sequence"/>
</dbReference>